<feature type="domain" description="Yip1" evidence="6">
    <location>
        <begin position="22"/>
        <end position="167"/>
    </location>
</feature>
<dbReference type="InterPro" id="IPR006977">
    <property type="entry name" value="Yip1_dom"/>
</dbReference>
<dbReference type="Pfam" id="PF04893">
    <property type="entry name" value="Yip1"/>
    <property type="match status" value="1"/>
</dbReference>
<keyword evidence="2 5" id="KW-0812">Transmembrane</keyword>
<reference evidence="7 8" key="1">
    <citation type="journal article" date="2013" name="Genome Announc.">
        <title>Draft genome sequences for three mercury-methylating, sulfate-reducing bacteria.</title>
        <authorList>
            <person name="Brown S.D."/>
            <person name="Hurt R.A.Jr."/>
            <person name="Gilmour C.C."/>
            <person name="Elias D.A."/>
        </authorList>
    </citation>
    <scope>NUCLEOTIDE SEQUENCE [LARGE SCALE GENOMIC DNA]</scope>
    <source>
        <strain evidence="7 8">DSM 2059</strain>
    </source>
</reference>
<dbReference type="EMBL" id="ATHJ01000074">
    <property type="protein sequence ID" value="EPR41511.1"/>
    <property type="molecule type" value="Genomic_DNA"/>
</dbReference>
<keyword evidence="3 5" id="KW-1133">Transmembrane helix</keyword>
<organism evidence="7 8">
    <name type="scientific">Desulfococcus multivorans DSM 2059</name>
    <dbReference type="NCBI Taxonomy" id="1121405"/>
    <lineage>
        <taxon>Bacteria</taxon>
        <taxon>Pseudomonadati</taxon>
        <taxon>Thermodesulfobacteriota</taxon>
        <taxon>Desulfobacteria</taxon>
        <taxon>Desulfobacterales</taxon>
        <taxon>Desulfococcaceae</taxon>
        <taxon>Desulfococcus</taxon>
    </lineage>
</organism>
<dbReference type="RefSeq" id="WP_020876375.1">
    <property type="nucleotide sequence ID" value="NZ_ATHJ01000074.1"/>
</dbReference>
<evidence type="ECO:0000256" key="2">
    <source>
        <dbReference type="ARBA" id="ARBA00022692"/>
    </source>
</evidence>
<feature type="transmembrane region" description="Helical" evidence="5">
    <location>
        <begin position="147"/>
        <end position="170"/>
    </location>
</feature>
<gene>
    <name evidence="7" type="ORF">dsmv_1944</name>
</gene>
<dbReference type="Proteomes" id="UP000014977">
    <property type="component" value="Unassembled WGS sequence"/>
</dbReference>
<dbReference type="AlphaFoldDB" id="S7TWR4"/>
<feature type="transmembrane region" description="Helical" evidence="5">
    <location>
        <begin position="43"/>
        <end position="63"/>
    </location>
</feature>
<keyword evidence="8" id="KW-1185">Reference proteome</keyword>
<feature type="transmembrane region" description="Helical" evidence="5">
    <location>
        <begin position="105"/>
        <end position="127"/>
    </location>
</feature>
<evidence type="ECO:0000256" key="3">
    <source>
        <dbReference type="ARBA" id="ARBA00022989"/>
    </source>
</evidence>
<evidence type="ECO:0000256" key="1">
    <source>
        <dbReference type="ARBA" id="ARBA00004141"/>
    </source>
</evidence>
<dbReference type="eggNOG" id="ENOG5032Y94">
    <property type="taxonomic scope" value="Bacteria"/>
</dbReference>
<sequence length="176" mass="20146">MENPTGAQRFSLRFYLRTLSQLLGSPRRFFEELPENMGMRLPFWFLLVSSIIFTAAGLMNAAVGPWVAATIFMANAVGMVFVTSGLGYMTAMLTLGRRHSYVRFFTIYAFAAGVTLPASWMPYFLFITEPWKWWLIFTGLTRWLRLTWQQALMVIGLSIGLIILLFWTLLPVISKP</sequence>
<evidence type="ECO:0000259" key="6">
    <source>
        <dbReference type="Pfam" id="PF04893"/>
    </source>
</evidence>
<accession>S7TWR4</accession>
<dbReference type="OrthoDB" id="5457334at2"/>
<evidence type="ECO:0000256" key="5">
    <source>
        <dbReference type="SAM" id="Phobius"/>
    </source>
</evidence>
<evidence type="ECO:0000313" key="7">
    <source>
        <dbReference type="EMBL" id="EPR41511.1"/>
    </source>
</evidence>
<keyword evidence="4 5" id="KW-0472">Membrane</keyword>
<proteinExistence type="predicted"/>
<evidence type="ECO:0000256" key="4">
    <source>
        <dbReference type="ARBA" id="ARBA00023136"/>
    </source>
</evidence>
<comment type="caution">
    <text evidence="7">The sequence shown here is derived from an EMBL/GenBank/DDBJ whole genome shotgun (WGS) entry which is preliminary data.</text>
</comment>
<comment type="subcellular location">
    <subcellularLocation>
        <location evidence="1">Membrane</location>
        <topology evidence="1">Multi-pass membrane protein</topology>
    </subcellularLocation>
</comment>
<evidence type="ECO:0000313" key="8">
    <source>
        <dbReference type="Proteomes" id="UP000014977"/>
    </source>
</evidence>
<feature type="transmembrane region" description="Helical" evidence="5">
    <location>
        <begin position="69"/>
        <end position="93"/>
    </location>
</feature>
<name>S7TWR4_DESML</name>
<protein>
    <recommendedName>
        <fullName evidence="6">Yip1 domain-containing protein</fullName>
    </recommendedName>
</protein>
<dbReference type="GO" id="GO:0016020">
    <property type="term" value="C:membrane"/>
    <property type="evidence" value="ECO:0007669"/>
    <property type="project" value="UniProtKB-SubCell"/>
</dbReference>